<accession>A0AAV4PMR4</accession>
<comment type="caution">
    <text evidence="1">The sequence shown here is derived from an EMBL/GenBank/DDBJ whole genome shotgun (WGS) entry which is preliminary data.</text>
</comment>
<dbReference type="Proteomes" id="UP001054837">
    <property type="component" value="Unassembled WGS sequence"/>
</dbReference>
<evidence type="ECO:0000313" key="1">
    <source>
        <dbReference type="EMBL" id="GIX97235.1"/>
    </source>
</evidence>
<dbReference type="EMBL" id="BPLQ01003023">
    <property type="protein sequence ID" value="GIX97235.1"/>
    <property type="molecule type" value="Genomic_DNA"/>
</dbReference>
<name>A0AAV4PMR4_9ARAC</name>
<sequence>MKNLFLNEEVTVKMNAQITKTLRGRRGEAGEWAINLANTVPNYSSLNDLAELGGKLVTSKLTPWQRLDALKAFFYPSLQFPMRTAQFPKGDWDKVDKVILKEVKHTLNLPNEASNDYVYGHRKLGCCGLPIAAEDSDLYVVDTAFKLLSSRDEICAKTALASLTSTVQRRQR</sequence>
<reference evidence="1 2" key="1">
    <citation type="submission" date="2021-06" db="EMBL/GenBank/DDBJ databases">
        <title>Caerostris darwini draft genome.</title>
        <authorList>
            <person name="Kono N."/>
            <person name="Arakawa K."/>
        </authorList>
    </citation>
    <scope>NUCLEOTIDE SEQUENCE [LARGE SCALE GENOMIC DNA]</scope>
</reference>
<keyword evidence="2" id="KW-1185">Reference proteome</keyword>
<protein>
    <submittedName>
        <fullName evidence="1">Retrovirus-related Pol polyprotein from type-1 retrotransposable element R2</fullName>
    </submittedName>
</protein>
<gene>
    <name evidence="1" type="primary">PO21_27</name>
    <name evidence="1" type="ORF">CDAR_2931</name>
</gene>
<proteinExistence type="predicted"/>
<dbReference type="AlphaFoldDB" id="A0AAV4PMR4"/>
<feature type="non-terminal residue" evidence="1">
    <location>
        <position position="172"/>
    </location>
</feature>
<evidence type="ECO:0000313" key="2">
    <source>
        <dbReference type="Proteomes" id="UP001054837"/>
    </source>
</evidence>
<organism evidence="1 2">
    <name type="scientific">Caerostris darwini</name>
    <dbReference type="NCBI Taxonomy" id="1538125"/>
    <lineage>
        <taxon>Eukaryota</taxon>
        <taxon>Metazoa</taxon>
        <taxon>Ecdysozoa</taxon>
        <taxon>Arthropoda</taxon>
        <taxon>Chelicerata</taxon>
        <taxon>Arachnida</taxon>
        <taxon>Araneae</taxon>
        <taxon>Araneomorphae</taxon>
        <taxon>Entelegynae</taxon>
        <taxon>Araneoidea</taxon>
        <taxon>Araneidae</taxon>
        <taxon>Caerostris</taxon>
    </lineage>
</organism>